<dbReference type="STRING" id="1043004.A0A074WNQ2"/>
<dbReference type="GO" id="GO:0034274">
    <property type="term" value="C:Atg12-Atg5-Atg16 complex"/>
    <property type="evidence" value="ECO:0007669"/>
    <property type="project" value="TreeGrafter"/>
</dbReference>
<dbReference type="Pfam" id="PF04110">
    <property type="entry name" value="APG12"/>
    <property type="match status" value="1"/>
</dbReference>
<keyword evidence="4 6" id="KW-0833">Ubl conjugation pathway</keyword>
<dbReference type="OrthoDB" id="10003551at2759"/>
<keyword evidence="5 6" id="KW-0072">Autophagy</keyword>
<dbReference type="GO" id="GO:0019776">
    <property type="term" value="F:Atg8-family ligase activity"/>
    <property type="evidence" value="ECO:0007669"/>
    <property type="project" value="TreeGrafter"/>
</dbReference>
<accession>A0A074WNQ2</accession>
<feature type="non-terminal residue" evidence="7">
    <location>
        <position position="1"/>
    </location>
</feature>
<feature type="non-terminal residue" evidence="7">
    <location>
        <position position="121"/>
    </location>
</feature>
<dbReference type="InterPro" id="IPR007242">
    <property type="entry name" value="Atg12"/>
</dbReference>
<dbReference type="GO" id="GO:0034727">
    <property type="term" value="P:piecemeal microautophagy of the nucleus"/>
    <property type="evidence" value="ECO:0007669"/>
    <property type="project" value="TreeGrafter"/>
</dbReference>
<dbReference type="PANTHER" id="PTHR13385">
    <property type="entry name" value="AUTOPHAGY PROTEIN 12"/>
    <property type="match status" value="1"/>
</dbReference>
<sequence>DMPMTMAASVVLDHLPRDAHTALAKAGLLEQDKILLHFRPGPSTPPLPRNIQKYKMSSSLHFDAIIKFLRKKLQLQNHESVFCYVNQVFAPGLDEGVGNLWRCFRTGEELVVTYCLAQSFG</sequence>
<dbReference type="Proteomes" id="UP000027730">
    <property type="component" value="Unassembled WGS sequence"/>
</dbReference>
<dbReference type="HOGENOM" id="CLU_106795_1_1_1"/>
<name>A0A074WNQ2_9PEZI</name>
<protein>
    <recommendedName>
        <fullName evidence="2 6">Ubiquitin-like protein ATG12</fullName>
    </recommendedName>
</protein>
<gene>
    <name evidence="7" type="ORF">M436DRAFT_13342</name>
</gene>
<keyword evidence="6" id="KW-0653">Protein transport</keyword>
<comment type="similarity">
    <text evidence="1 6">Belongs to the ATG12 family.</text>
</comment>
<comment type="function">
    <text evidence="6">Ubiquitin-like protein involved in cytoplasm to vacuole transport (Cvt), autophagy vesicles formation, mitophagy, and nucleophagy.</text>
</comment>
<comment type="subunit">
    <text evidence="6">Forms a conjugate with ATG5.</text>
</comment>
<dbReference type="GeneID" id="25407769"/>
<dbReference type="Gene3D" id="3.10.20.90">
    <property type="entry name" value="Phosphatidylinositol 3-kinase Catalytic Subunit, Chain A, domain 1"/>
    <property type="match status" value="1"/>
</dbReference>
<evidence type="ECO:0000256" key="3">
    <source>
        <dbReference type="ARBA" id="ARBA00022499"/>
    </source>
</evidence>
<dbReference type="AlphaFoldDB" id="A0A074WNQ2"/>
<keyword evidence="6" id="KW-0813">Transport</keyword>
<dbReference type="EMBL" id="KL584709">
    <property type="protein sequence ID" value="KEQ73199.1"/>
    <property type="molecule type" value="Genomic_DNA"/>
</dbReference>
<organism evidence="7 8">
    <name type="scientific">Aureobasidium namibiae CBS 147.97</name>
    <dbReference type="NCBI Taxonomy" id="1043004"/>
    <lineage>
        <taxon>Eukaryota</taxon>
        <taxon>Fungi</taxon>
        <taxon>Dikarya</taxon>
        <taxon>Ascomycota</taxon>
        <taxon>Pezizomycotina</taxon>
        <taxon>Dothideomycetes</taxon>
        <taxon>Dothideomycetidae</taxon>
        <taxon>Dothideales</taxon>
        <taxon>Saccotheciaceae</taxon>
        <taxon>Aureobasidium</taxon>
    </lineage>
</organism>
<dbReference type="InterPro" id="IPR029071">
    <property type="entry name" value="Ubiquitin-like_domsf"/>
</dbReference>
<evidence type="ECO:0000313" key="8">
    <source>
        <dbReference type="Proteomes" id="UP000027730"/>
    </source>
</evidence>
<dbReference type="SUPFAM" id="SSF54236">
    <property type="entry name" value="Ubiquitin-like"/>
    <property type="match status" value="1"/>
</dbReference>
<evidence type="ECO:0000256" key="6">
    <source>
        <dbReference type="RuleBase" id="RU361201"/>
    </source>
</evidence>
<dbReference type="RefSeq" id="XP_013427352.1">
    <property type="nucleotide sequence ID" value="XM_013571898.2"/>
</dbReference>
<dbReference type="GO" id="GO:0015031">
    <property type="term" value="P:protein transport"/>
    <property type="evidence" value="ECO:0007669"/>
    <property type="project" value="UniProtKB-KW"/>
</dbReference>
<evidence type="ECO:0000313" key="7">
    <source>
        <dbReference type="EMBL" id="KEQ73199.1"/>
    </source>
</evidence>
<dbReference type="PANTHER" id="PTHR13385:SF0">
    <property type="entry name" value="UBIQUITIN-LIKE PROTEIN ATG12"/>
    <property type="match status" value="1"/>
</dbReference>
<dbReference type="GO" id="GO:0000421">
    <property type="term" value="C:autophagosome membrane"/>
    <property type="evidence" value="ECO:0007669"/>
    <property type="project" value="TreeGrafter"/>
</dbReference>
<keyword evidence="8" id="KW-1185">Reference proteome</keyword>
<evidence type="ECO:0000256" key="4">
    <source>
        <dbReference type="ARBA" id="ARBA00022786"/>
    </source>
</evidence>
<dbReference type="GO" id="GO:0000422">
    <property type="term" value="P:autophagy of mitochondrion"/>
    <property type="evidence" value="ECO:0007669"/>
    <property type="project" value="TreeGrafter"/>
</dbReference>
<evidence type="ECO:0000256" key="2">
    <source>
        <dbReference type="ARBA" id="ARBA00015875"/>
    </source>
</evidence>
<dbReference type="GO" id="GO:0097352">
    <property type="term" value="P:autophagosome maturation"/>
    <property type="evidence" value="ECO:0007669"/>
    <property type="project" value="TreeGrafter"/>
</dbReference>
<dbReference type="CDD" id="cd01612">
    <property type="entry name" value="Ubl_ATG12"/>
    <property type="match status" value="1"/>
</dbReference>
<evidence type="ECO:0000256" key="5">
    <source>
        <dbReference type="ARBA" id="ARBA00023006"/>
    </source>
</evidence>
<dbReference type="GO" id="GO:0000045">
    <property type="term" value="P:autophagosome assembly"/>
    <property type="evidence" value="ECO:0007669"/>
    <property type="project" value="InterPro"/>
</dbReference>
<evidence type="ECO:0000256" key="1">
    <source>
        <dbReference type="ARBA" id="ARBA00007778"/>
    </source>
</evidence>
<dbReference type="GO" id="GO:0061723">
    <property type="term" value="P:glycophagy"/>
    <property type="evidence" value="ECO:0007669"/>
    <property type="project" value="TreeGrafter"/>
</dbReference>
<keyword evidence="6" id="KW-0472">Membrane</keyword>
<reference evidence="7 8" key="1">
    <citation type="journal article" date="2014" name="BMC Genomics">
        <title>Genome sequencing of four Aureobasidium pullulans varieties: biotechnological potential, stress tolerance, and description of new species.</title>
        <authorList>
            <person name="Gostin Ar C."/>
            <person name="Ohm R.A."/>
            <person name="Kogej T."/>
            <person name="Sonjak S."/>
            <person name="Turk M."/>
            <person name="Zajc J."/>
            <person name="Zalar P."/>
            <person name="Grube M."/>
            <person name="Sun H."/>
            <person name="Han J."/>
            <person name="Sharma A."/>
            <person name="Chiniquy J."/>
            <person name="Ngan C.Y."/>
            <person name="Lipzen A."/>
            <person name="Barry K."/>
            <person name="Grigoriev I.V."/>
            <person name="Gunde-Cimerman N."/>
        </authorList>
    </citation>
    <scope>NUCLEOTIDE SEQUENCE [LARGE SCALE GENOMIC DNA]</scope>
    <source>
        <strain evidence="7 8">CBS 147.97</strain>
    </source>
</reference>
<proteinExistence type="inferred from homology"/>
<dbReference type="GO" id="GO:0034045">
    <property type="term" value="C:phagophore assembly site membrane"/>
    <property type="evidence" value="ECO:0007669"/>
    <property type="project" value="UniProtKB-SubCell"/>
</dbReference>
<comment type="subcellular location">
    <subcellularLocation>
        <location evidence="6">Preautophagosomal structure membrane</location>
        <topology evidence="6">Peripheral membrane protein</topology>
    </subcellularLocation>
</comment>
<keyword evidence="3 6" id="KW-1017">Isopeptide bond</keyword>